<accession>E9HR35</accession>
<evidence type="ECO:0000313" key="2">
    <source>
        <dbReference type="Proteomes" id="UP000000305"/>
    </source>
</evidence>
<dbReference type="KEGG" id="dpx:DAPPUDRAFT_332841"/>
<dbReference type="AlphaFoldDB" id="E9HR35"/>
<keyword evidence="2" id="KW-1185">Reference proteome</keyword>
<dbReference type="PhylomeDB" id="E9HR35"/>
<organism evidence="1 2">
    <name type="scientific">Daphnia pulex</name>
    <name type="common">Water flea</name>
    <dbReference type="NCBI Taxonomy" id="6669"/>
    <lineage>
        <taxon>Eukaryota</taxon>
        <taxon>Metazoa</taxon>
        <taxon>Ecdysozoa</taxon>
        <taxon>Arthropoda</taxon>
        <taxon>Crustacea</taxon>
        <taxon>Branchiopoda</taxon>
        <taxon>Diplostraca</taxon>
        <taxon>Cladocera</taxon>
        <taxon>Anomopoda</taxon>
        <taxon>Daphniidae</taxon>
        <taxon>Daphnia</taxon>
    </lineage>
</organism>
<dbReference type="EMBL" id="GL732730">
    <property type="protein sequence ID" value="EFX65803.1"/>
    <property type="molecule type" value="Genomic_DNA"/>
</dbReference>
<evidence type="ECO:0000313" key="1">
    <source>
        <dbReference type="EMBL" id="EFX65803.1"/>
    </source>
</evidence>
<sequence>MSDSRLLAEKVESDNPPMESVKVFPIQSTSQELTKELENLKFRYNNLKSQNAKDVCELEELSTRY</sequence>
<gene>
    <name evidence="1" type="ORF">DAPPUDRAFT_332841</name>
</gene>
<proteinExistence type="predicted"/>
<dbReference type="Proteomes" id="UP000000305">
    <property type="component" value="Unassembled WGS sequence"/>
</dbReference>
<reference evidence="1 2" key="1">
    <citation type="journal article" date="2011" name="Science">
        <title>The ecoresponsive genome of Daphnia pulex.</title>
        <authorList>
            <person name="Colbourne J.K."/>
            <person name="Pfrender M.E."/>
            <person name="Gilbert D."/>
            <person name="Thomas W.K."/>
            <person name="Tucker A."/>
            <person name="Oakley T.H."/>
            <person name="Tokishita S."/>
            <person name="Aerts A."/>
            <person name="Arnold G.J."/>
            <person name="Basu M.K."/>
            <person name="Bauer D.J."/>
            <person name="Caceres C.E."/>
            <person name="Carmel L."/>
            <person name="Casola C."/>
            <person name="Choi J.H."/>
            <person name="Detter J.C."/>
            <person name="Dong Q."/>
            <person name="Dusheyko S."/>
            <person name="Eads B.D."/>
            <person name="Frohlich T."/>
            <person name="Geiler-Samerotte K.A."/>
            <person name="Gerlach D."/>
            <person name="Hatcher P."/>
            <person name="Jogdeo S."/>
            <person name="Krijgsveld J."/>
            <person name="Kriventseva E.V."/>
            <person name="Kultz D."/>
            <person name="Laforsch C."/>
            <person name="Lindquist E."/>
            <person name="Lopez J."/>
            <person name="Manak J.R."/>
            <person name="Muller J."/>
            <person name="Pangilinan J."/>
            <person name="Patwardhan R.P."/>
            <person name="Pitluck S."/>
            <person name="Pritham E.J."/>
            <person name="Rechtsteiner A."/>
            <person name="Rho M."/>
            <person name="Rogozin I.B."/>
            <person name="Sakarya O."/>
            <person name="Salamov A."/>
            <person name="Schaack S."/>
            <person name="Shapiro H."/>
            <person name="Shiga Y."/>
            <person name="Skalitzky C."/>
            <person name="Smith Z."/>
            <person name="Souvorov A."/>
            <person name="Sung W."/>
            <person name="Tang Z."/>
            <person name="Tsuchiya D."/>
            <person name="Tu H."/>
            <person name="Vos H."/>
            <person name="Wang M."/>
            <person name="Wolf Y.I."/>
            <person name="Yamagata H."/>
            <person name="Yamada T."/>
            <person name="Ye Y."/>
            <person name="Shaw J.R."/>
            <person name="Andrews J."/>
            <person name="Crease T.J."/>
            <person name="Tang H."/>
            <person name="Lucas S.M."/>
            <person name="Robertson H.M."/>
            <person name="Bork P."/>
            <person name="Koonin E.V."/>
            <person name="Zdobnov E.M."/>
            <person name="Grigoriev I.V."/>
            <person name="Lynch M."/>
            <person name="Boore J.L."/>
        </authorList>
    </citation>
    <scope>NUCLEOTIDE SEQUENCE [LARGE SCALE GENOMIC DNA]</scope>
</reference>
<dbReference type="InParanoid" id="E9HR35"/>
<name>E9HR35_DAPPU</name>
<protein>
    <submittedName>
        <fullName evidence="1">Uncharacterized protein</fullName>
    </submittedName>
</protein>
<dbReference type="HOGENOM" id="CLU_2851927_0_0_1"/>